<evidence type="ECO:0000313" key="3">
    <source>
        <dbReference type="Proteomes" id="UP000503399"/>
    </source>
</evidence>
<dbReference type="InterPro" id="IPR027417">
    <property type="entry name" value="P-loop_NTPase"/>
</dbReference>
<proteinExistence type="predicted"/>
<evidence type="ECO:0000256" key="1">
    <source>
        <dbReference type="SAM" id="MobiDB-lite"/>
    </source>
</evidence>
<dbReference type="EMBL" id="LR778114">
    <property type="protein sequence ID" value="CAB1129730.1"/>
    <property type="molecule type" value="Genomic_DNA"/>
</dbReference>
<dbReference type="KEGG" id="hfv:R50_2233"/>
<dbReference type="AlphaFoldDB" id="A0A6F8ZJG5"/>
<reference evidence="2 3" key="1">
    <citation type="submission" date="2020-02" db="EMBL/GenBank/DDBJ databases">
        <authorList>
            <person name="Hogendoorn C."/>
        </authorList>
    </citation>
    <scope>NUCLEOTIDE SEQUENCE [LARGE SCALE GENOMIC DNA]</scope>
    <source>
        <strain evidence="2">R501</strain>
    </source>
</reference>
<gene>
    <name evidence="2" type="ORF">R50_2233</name>
</gene>
<name>A0A6F8ZJG5_9FIRM</name>
<keyword evidence="3" id="KW-1185">Reference proteome</keyword>
<dbReference type="SUPFAM" id="SSF52540">
    <property type="entry name" value="P-loop containing nucleoside triphosphate hydrolases"/>
    <property type="match status" value="1"/>
</dbReference>
<evidence type="ECO:0000313" key="2">
    <source>
        <dbReference type="EMBL" id="CAB1129730.1"/>
    </source>
</evidence>
<organism evidence="2 3">
    <name type="scientific">Candidatus Hydrogenisulfobacillus filiaventi</name>
    <dbReference type="NCBI Taxonomy" id="2707344"/>
    <lineage>
        <taxon>Bacteria</taxon>
        <taxon>Bacillati</taxon>
        <taxon>Bacillota</taxon>
        <taxon>Clostridia</taxon>
        <taxon>Eubacteriales</taxon>
        <taxon>Clostridiales Family XVII. Incertae Sedis</taxon>
        <taxon>Candidatus Hydrogenisulfobacillus</taxon>
    </lineage>
</organism>
<dbReference type="Proteomes" id="UP000503399">
    <property type="component" value="Chromosome"/>
</dbReference>
<protein>
    <submittedName>
        <fullName evidence="2">Uncharacterized protein</fullName>
    </submittedName>
</protein>
<feature type="region of interest" description="Disordered" evidence="1">
    <location>
        <begin position="277"/>
        <end position="299"/>
    </location>
</feature>
<feature type="compositionally biased region" description="Basic and acidic residues" evidence="1">
    <location>
        <begin position="282"/>
        <end position="292"/>
    </location>
</feature>
<sequence length="299" mass="31804">MEIFGLVGPSGTGKSHRASFVAHHLGIDTILDDGLLIQGPRIVAGRSAKREATRLGAVRRAVLSDPRHAAELRAALDRLAPARLLVLGTSSSMIETILRRLGLEGVPWELIPIESIATPEEIRTARNVRRRFGKHVIPAPTFEVQKSFSGYLVDPLRFIFRQRGRRVTVEKSVVRPTFSSLGHFYIAEEVLVAIAERAAAGAPGVERVAHVAVQARPEGVWLTVEVVPAAGGRGPAWVFRTLEAAQRAVVDAVEAGTGLGVLAVDVRARRLGCAAPAAGQAGDREGATRDGGRAGAGGR</sequence>
<accession>A0A6F8ZJG5</accession>